<evidence type="ECO:0000313" key="3">
    <source>
        <dbReference type="EMBL" id="PRY51475.1"/>
    </source>
</evidence>
<dbReference type="PANTHER" id="PTHR30383">
    <property type="entry name" value="THIOESTERASE 1/PROTEASE 1/LYSOPHOSPHOLIPASE L1"/>
    <property type="match status" value="1"/>
</dbReference>
<gene>
    <name evidence="3" type="ORF">B0I27_10760</name>
</gene>
<dbReference type="OrthoDB" id="9790057at2"/>
<evidence type="ECO:0000256" key="1">
    <source>
        <dbReference type="SAM" id="SignalP"/>
    </source>
</evidence>
<comment type="caution">
    <text evidence="3">The sequence shown here is derived from an EMBL/GenBank/DDBJ whole genome shotgun (WGS) entry which is preliminary data.</text>
</comment>
<dbReference type="Proteomes" id="UP000238034">
    <property type="component" value="Unassembled WGS sequence"/>
</dbReference>
<dbReference type="PANTHER" id="PTHR30383:SF5">
    <property type="entry name" value="SGNH HYDROLASE-TYPE ESTERASE DOMAIN-CONTAINING PROTEIN"/>
    <property type="match status" value="1"/>
</dbReference>
<dbReference type="SUPFAM" id="SSF52266">
    <property type="entry name" value="SGNH hydrolase"/>
    <property type="match status" value="1"/>
</dbReference>
<dbReference type="EMBL" id="PVTH01000007">
    <property type="protein sequence ID" value="PRY51475.1"/>
    <property type="molecule type" value="Genomic_DNA"/>
</dbReference>
<dbReference type="GO" id="GO:0004622">
    <property type="term" value="F:phosphatidylcholine lysophospholipase activity"/>
    <property type="evidence" value="ECO:0007669"/>
    <property type="project" value="TreeGrafter"/>
</dbReference>
<sequence length="231" mass="26811">MKHSIIRRLFFLALAVGLPFVGSAQYTNEKDTSYANGYYVKRVQYFQSLPVQKRPIVFLGNSITEVGQWQDVTGMKNVINRGISGDNSFGVFYRLDDILVQRPRKIFIAIGVNDIKRGTPVEVIARNYERIIRKVQKEQPKTQLYLQSVLPVTESVLADIYNNIRNNRIMVLNALMKDLCVKYRVTYVDLYNNVFKDENGQLFRSLTTDGLHLQPEAYVLWANYLKKQKYL</sequence>
<keyword evidence="1" id="KW-0732">Signal</keyword>
<dbReference type="Pfam" id="PF13472">
    <property type="entry name" value="Lipase_GDSL_2"/>
    <property type="match status" value="1"/>
</dbReference>
<reference evidence="3 4" key="1">
    <citation type="submission" date="2018-03" db="EMBL/GenBank/DDBJ databases">
        <title>Genomic Encyclopedia of Type Strains, Phase III (KMG-III): the genomes of soil and plant-associated and newly described type strains.</title>
        <authorList>
            <person name="Whitman W."/>
        </authorList>
    </citation>
    <scope>NUCLEOTIDE SEQUENCE [LARGE SCALE GENOMIC DNA]</scope>
    <source>
        <strain evidence="3 4">CGMCC 1.9313</strain>
    </source>
</reference>
<evidence type="ECO:0000259" key="2">
    <source>
        <dbReference type="Pfam" id="PF13472"/>
    </source>
</evidence>
<evidence type="ECO:0000313" key="4">
    <source>
        <dbReference type="Proteomes" id="UP000238034"/>
    </source>
</evidence>
<dbReference type="RefSeq" id="WP_106293758.1">
    <property type="nucleotide sequence ID" value="NZ_PVTH01000007.1"/>
</dbReference>
<dbReference type="Gene3D" id="3.40.50.1110">
    <property type="entry name" value="SGNH hydrolase"/>
    <property type="match status" value="1"/>
</dbReference>
<accession>A0A2T0U0P5</accession>
<proteinExistence type="predicted"/>
<dbReference type="InterPro" id="IPR036514">
    <property type="entry name" value="SGNH_hydro_sf"/>
</dbReference>
<dbReference type="InterPro" id="IPR013830">
    <property type="entry name" value="SGNH_hydro"/>
</dbReference>
<dbReference type="InterPro" id="IPR051532">
    <property type="entry name" value="Ester_Hydrolysis_Enzymes"/>
</dbReference>
<protein>
    <submittedName>
        <fullName evidence="3">Lysophospholipase L1-like esterase</fullName>
    </submittedName>
</protein>
<organism evidence="3 4">
    <name type="scientific">Arcticibacter pallidicorallinus</name>
    <dbReference type="NCBI Taxonomy" id="1259464"/>
    <lineage>
        <taxon>Bacteria</taxon>
        <taxon>Pseudomonadati</taxon>
        <taxon>Bacteroidota</taxon>
        <taxon>Sphingobacteriia</taxon>
        <taxon>Sphingobacteriales</taxon>
        <taxon>Sphingobacteriaceae</taxon>
        <taxon>Arcticibacter</taxon>
    </lineage>
</organism>
<feature type="domain" description="SGNH hydrolase-type esterase" evidence="2">
    <location>
        <begin position="58"/>
        <end position="218"/>
    </location>
</feature>
<dbReference type="AlphaFoldDB" id="A0A2T0U0P5"/>
<feature type="chain" id="PRO_5015755967" evidence="1">
    <location>
        <begin position="25"/>
        <end position="231"/>
    </location>
</feature>
<feature type="signal peptide" evidence="1">
    <location>
        <begin position="1"/>
        <end position="24"/>
    </location>
</feature>
<keyword evidence="4" id="KW-1185">Reference proteome</keyword>
<name>A0A2T0U0P5_9SPHI</name>